<evidence type="ECO:0000313" key="5">
    <source>
        <dbReference type="Proteomes" id="UP001272987"/>
    </source>
</evidence>
<feature type="domain" description="Phage tail tape measure protein" evidence="3">
    <location>
        <begin position="168"/>
        <end position="363"/>
    </location>
</feature>
<keyword evidence="2" id="KW-0812">Transmembrane</keyword>
<gene>
    <name evidence="4" type="ORF">PV666_18445</name>
</gene>
<feature type="region of interest" description="Disordered" evidence="1">
    <location>
        <begin position="28"/>
        <end position="52"/>
    </location>
</feature>
<feature type="transmembrane region" description="Helical" evidence="2">
    <location>
        <begin position="448"/>
        <end position="469"/>
    </location>
</feature>
<evidence type="ECO:0000256" key="2">
    <source>
        <dbReference type="SAM" id="Phobius"/>
    </source>
</evidence>
<feature type="compositionally biased region" description="Low complexity" evidence="1">
    <location>
        <begin position="961"/>
        <end position="975"/>
    </location>
</feature>
<name>A0ABU4LWQ3_9ACTN</name>
<dbReference type="Proteomes" id="UP001272987">
    <property type="component" value="Unassembled WGS sequence"/>
</dbReference>
<dbReference type="InterPro" id="IPR010090">
    <property type="entry name" value="Phage_tape_meas"/>
</dbReference>
<keyword evidence="2" id="KW-0472">Membrane</keyword>
<evidence type="ECO:0000313" key="4">
    <source>
        <dbReference type="EMBL" id="MDX3019857.1"/>
    </source>
</evidence>
<dbReference type="EMBL" id="JARAWP010000010">
    <property type="protein sequence ID" value="MDX3019857.1"/>
    <property type="molecule type" value="Genomic_DNA"/>
</dbReference>
<dbReference type="Pfam" id="PF10145">
    <property type="entry name" value="PhageMin_Tail"/>
    <property type="match status" value="1"/>
</dbReference>
<dbReference type="RefSeq" id="WP_319166437.1">
    <property type="nucleotide sequence ID" value="NZ_JARAWP010000010.1"/>
</dbReference>
<sequence length="1015" mass="104347">MALQVGELNGIITIDGRGVTPALRRAESALRQSGQRMGSDADQAGERAGQQLGDGIVRGADGRLRNARGRFVAAGRRAGDAVGDGLSDGAASGADDAVDAAGGRLDKLKMIAAAAGAAAGAVLIAGITEALDQGRITGRLGAQLGATPAEAQRYGKLAGKLYADAVTTDFQGAADAISATMRAGIAPPQATEAQLQSLATKVSDLSQTFELDLGQTANAVGQMIKTGLAKDGTEALDALTAGLQQMGPRADDIADTFNEYSTIFRQMGIDATTATGLLSQGMKAGARDTDVVADALKEFVLITQGGGKDVDAAFKAIGLSGKEMQAAFVKGGPAASKALDQVFDGLRNMKPGVDRNNVALALFKTKAEDTQKALFALDPSSATKALGNVGGAADRMGDSLRDNSGVRLEQFKRGLQQGFVEFLGGTVIPAVIRFGGVLKEHGGEIKTAAIIIGAILVPALVVLGTQALIAGGRMAAAWVLALGPIGWIGLAIGALVVLVIAYWDQIKSGTLAAWNWIVKAVVWAKDALVSAFLNFTLIGLIIKHWSTIKNATVSAWNATIAWVKGIPGKLYNLFLNWTLLGLIIKHWTAIKTATVSKALEMVAWVKGLPGRISNAMGNLGSLLVGKGRNVVQGLWNGISGMTGWIRGKLIGWAKSAIPGPIAKALGIASPSKVTKAQGRWIAQGLVAGLTGSTKQIKAASGKVSDILADSLRPGKARTAALKSLGTGTKKLLSLALQEEKVAARLKDAQKRYADLIAARDKLAADVKKGVLDGANITAQQGSEGDSAESILDGLRANRLAAERFATNLAKLRSKGVSADLITQIAQAGVAQGSSAAAALANASTAQVKAINQEQAALVTAAGRAGATAGDAMYGAGIQAAAGLVRGLQSQQRAIEQQMLRIAQSMSKSIRKSLGIKSPSRVMALVGRYTAQGLIKGVEGQRSAVNRSMSSLVDTPAPGEWASGARAQGAAGRGQSPKVVRLGSDGSAFGNLLVGELRKKVQAVGGGDVQLVLGRR</sequence>
<keyword evidence="2" id="KW-1133">Transmembrane helix</keyword>
<evidence type="ECO:0000259" key="3">
    <source>
        <dbReference type="Pfam" id="PF10145"/>
    </source>
</evidence>
<comment type="caution">
    <text evidence="4">The sequence shown here is derived from an EMBL/GenBank/DDBJ whole genome shotgun (WGS) entry which is preliminary data.</text>
</comment>
<keyword evidence="5" id="KW-1185">Reference proteome</keyword>
<proteinExistence type="predicted"/>
<accession>A0ABU4LWQ3</accession>
<organism evidence="4 5">
    <name type="scientific">Streptomyces acidiscabies</name>
    <dbReference type="NCBI Taxonomy" id="42234"/>
    <lineage>
        <taxon>Bacteria</taxon>
        <taxon>Bacillati</taxon>
        <taxon>Actinomycetota</taxon>
        <taxon>Actinomycetes</taxon>
        <taxon>Kitasatosporales</taxon>
        <taxon>Streptomycetaceae</taxon>
        <taxon>Streptomyces</taxon>
    </lineage>
</organism>
<feature type="transmembrane region" description="Helical" evidence="2">
    <location>
        <begin position="523"/>
        <end position="542"/>
    </location>
</feature>
<feature type="transmembrane region" description="Helical" evidence="2">
    <location>
        <begin position="476"/>
        <end position="503"/>
    </location>
</feature>
<protein>
    <submittedName>
        <fullName evidence="4">Phage tail tape measure protein</fullName>
    </submittedName>
</protein>
<evidence type="ECO:0000256" key="1">
    <source>
        <dbReference type="SAM" id="MobiDB-lite"/>
    </source>
</evidence>
<reference evidence="4 5" key="1">
    <citation type="journal article" date="2023" name="Microb. Genom.">
        <title>Mesoterricola silvestris gen. nov., sp. nov., Mesoterricola sediminis sp. nov., Geothrix oryzae sp. nov., Geothrix edaphica sp. nov., Geothrix rubra sp. nov., and Geothrix limicola sp. nov., six novel members of Acidobacteriota isolated from soils.</title>
        <authorList>
            <person name="Weisberg A.J."/>
            <person name="Pearce E."/>
            <person name="Kramer C.G."/>
            <person name="Chang J.H."/>
            <person name="Clarke C.R."/>
        </authorList>
    </citation>
    <scope>NUCLEOTIDE SEQUENCE [LARGE SCALE GENOMIC DNA]</scope>
    <source>
        <strain evidence="4 5">NB05-1H</strain>
    </source>
</reference>
<feature type="region of interest" description="Disordered" evidence="1">
    <location>
        <begin position="950"/>
        <end position="977"/>
    </location>
</feature>